<organism evidence="7 8">
    <name type="scientific">Corynebacterium amycolatum</name>
    <dbReference type="NCBI Taxonomy" id="43765"/>
    <lineage>
        <taxon>Bacteria</taxon>
        <taxon>Bacillati</taxon>
        <taxon>Actinomycetota</taxon>
        <taxon>Actinomycetes</taxon>
        <taxon>Mycobacteriales</taxon>
        <taxon>Corynebacteriaceae</taxon>
        <taxon>Corynebacterium</taxon>
    </lineage>
</organism>
<evidence type="ECO:0000256" key="4">
    <source>
        <dbReference type="ARBA" id="ARBA00022989"/>
    </source>
</evidence>
<dbReference type="PANTHER" id="PTHR30086">
    <property type="entry name" value="ARGININE EXPORTER PROTEIN ARGO"/>
    <property type="match status" value="1"/>
</dbReference>
<feature type="transmembrane region" description="Helical" evidence="6">
    <location>
        <begin position="6"/>
        <end position="28"/>
    </location>
</feature>
<feature type="transmembrane region" description="Helical" evidence="6">
    <location>
        <begin position="40"/>
        <end position="63"/>
    </location>
</feature>
<evidence type="ECO:0000256" key="3">
    <source>
        <dbReference type="ARBA" id="ARBA00022692"/>
    </source>
</evidence>
<keyword evidence="3 6" id="KW-0812">Transmembrane</keyword>
<dbReference type="Pfam" id="PF01810">
    <property type="entry name" value="LysE"/>
    <property type="match status" value="1"/>
</dbReference>
<evidence type="ECO:0000256" key="6">
    <source>
        <dbReference type="SAM" id="Phobius"/>
    </source>
</evidence>
<dbReference type="InterPro" id="IPR001123">
    <property type="entry name" value="LeuE-type"/>
</dbReference>
<dbReference type="GO" id="GO:0015171">
    <property type="term" value="F:amino acid transmembrane transporter activity"/>
    <property type="evidence" value="ECO:0007669"/>
    <property type="project" value="TreeGrafter"/>
</dbReference>
<reference evidence="7" key="1">
    <citation type="submission" date="2023-05" db="EMBL/GenBank/DDBJ databases">
        <authorList>
            <person name="Du J."/>
        </authorList>
    </citation>
    <scope>NUCLEOTIDE SEQUENCE</scope>
    <source>
        <strain evidence="7">UMB1064</strain>
    </source>
</reference>
<dbReference type="PANTHER" id="PTHR30086:SF17">
    <property type="entry name" value="LYSE FAMILY TRANSLOCATOR"/>
    <property type="match status" value="1"/>
</dbReference>
<dbReference type="AlphaFoldDB" id="A0AAW9SUE7"/>
<reference evidence="7" key="2">
    <citation type="submission" date="2024-05" db="EMBL/GenBank/DDBJ databases">
        <authorList>
            <person name="Wolfe A."/>
        </authorList>
    </citation>
    <scope>NUCLEOTIDE SEQUENCE</scope>
    <source>
        <strain evidence="7">UMB1064</strain>
    </source>
</reference>
<evidence type="ECO:0000256" key="5">
    <source>
        <dbReference type="ARBA" id="ARBA00023136"/>
    </source>
</evidence>
<accession>A0AAW9SUE7</accession>
<feature type="transmembrane region" description="Helical" evidence="6">
    <location>
        <begin position="69"/>
        <end position="87"/>
    </location>
</feature>
<evidence type="ECO:0000313" key="7">
    <source>
        <dbReference type="EMBL" id="MEO3717402.1"/>
    </source>
</evidence>
<proteinExistence type="predicted"/>
<feature type="transmembrane region" description="Helical" evidence="6">
    <location>
        <begin position="194"/>
        <end position="212"/>
    </location>
</feature>
<sequence>MTWTALLSLLGVHIIGMASPGPDVFLILRLATKSRKHAIAAVAGISTGATIWMTLTVFGFAAVITANPLLMGVIQLVGGCYLIYMGISMAKAGINTLRELRAGAAPALGSEALRSPKATFRQGFFTNMSNPKIVLFLTAVLSQFIPAGASVGTLVLCTLVLIVSQIAFFLFIAIVVSTDAVVKRMVLAGPWIDTVAGVIFLVLGALLVASGAEAAL</sequence>
<dbReference type="Proteomes" id="UP001223646">
    <property type="component" value="Unassembled WGS sequence"/>
</dbReference>
<comment type="caution">
    <text evidence="7">The sequence shown here is derived from an EMBL/GenBank/DDBJ whole genome shotgun (WGS) entry which is preliminary data.</text>
</comment>
<keyword evidence="2" id="KW-1003">Cell membrane</keyword>
<feature type="transmembrane region" description="Helical" evidence="6">
    <location>
        <begin position="162"/>
        <end position="182"/>
    </location>
</feature>
<feature type="transmembrane region" description="Helical" evidence="6">
    <location>
        <begin position="133"/>
        <end position="156"/>
    </location>
</feature>
<comment type="subcellular location">
    <subcellularLocation>
        <location evidence="1">Cell membrane</location>
        <topology evidence="1">Multi-pass membrane protein</topology>
    </subcellularLocation>
</comment>
<evidence type="ECO:0000313" key="8">
    <source>
        <dbReference type="Proteomes" id="UP001223646"/>
    </source>
</evidence>
<name>A0AAW9SUE7_CORAY</name>
<evidence type="ECO:0000256" key="2">
    <source>
        <dbReference type="ARBA" id="ARBA00022475"/>
    </source>
</evidence>
<keyword evidence="5 6" id="KW-0472">Membrane</keyword>
<keyword evidence="4 6" id="KW-1133">Transmembrane helix</keyword>
<evidence type="ECO:0000256" key="1">
    <source>
        <dbReference type="ARBA" id="ARBA00004651"/>
    </source>
</evidence>
<dbReference type="RefSeq" id="WP_049171671.1">
    <property type="nucleotide sequence ID" value="NZ_JAIUSU010000004.1"/>
</dbReference>
<dbReference type="GO" id="GO:0005886">
    <property type="term" value="C:plasma membrane"/>
    <property type="evidence" value="ECO:0007669"/>
    <property type="project" value="UniProtKB-SubCell"/>
</dbReference>
<gene>
    <name evidence="7" type="ORF">QP460_007365</name>
</gene>
<protein>
    <submittedName>
        <fullName evidence="7">LysE family translocator</fullName>
    </submittedName>
</protein>
<dbReference type="EMBL" id="JASOOY020000027">
    <property type="protein sequence ID" value="MEO3717402.1"/>
    <property type="molecule type" value="Genomic_DNA"/>
</dbReference>